<feature type="transmembrane region" description="Helical" evidence="1">
    <location>
        <begin position="351"/>
        <end position="372"/>
    </location>
</feature>
<dbReference type="RefSeq" id="WP_090169596.1">
    <property type="nucleotide sequence ID" value="NZ_FOFB01000015.1"/>
</dbReference>
<keyword evidence="1" id="KW-0472">Membrane</keyword>
<organism evidence="2 3">
    <name type="scientific">Neolewinella agarilytica</name>
    <dbReference type="NCBI Taxonomy" id="478744"/>
    <lineage>
        <taxon>Bacteria</taxon>
        <taxon>Pseudomonadati</taxon>
        <taxon>Bacteroidota</taxon>
        <taxon>Saprospiria</taxon>
        <taxon>Saprospirales</taxon>
        <taxon>Lewinellaceae</taxon>
        <taxon>Neolewinella</taxon>
    </lineage>
</organism>
<keyword evidence="1" id="KW-1133">Transmembrane helix</keyword>
<accession>A0A1H9IKY9</accession>
<dbReference type="STRING" id="478744.SAMN05444359_11541"/>
<feature type="transmembrane region" description="Helical" evidence="1">
    <location>
        <begin position="384"/>
        <end position="404"/>
    </location>
</feature>
<evidence type="ECO:0000313" key="3">
    <source>
        <dbReference type="Proteomes" id="UP000199021"/>
    </source>
</evidence>
<sequence>MPASQLSITRHLWGSLLLSAGVLYLGYGVDRQQFWSLFGAFVVAFGGYLALVYRAEARYLKPLIGLGILLRVALVFAFPLLSDDVYRFIWDGNLIVAGENPFAHLPAYYLEAGNQIPGLTPELFARLNSPDYYTIYPPIAQGVFTASAWLSPGSWYGAAVVMKLFLLLCELGSLWVMWRLLGAGPQVQWQVEKSKDQRPRLLYYWLNPLILVEITGNLHFEGAMVFFLLLAYYLLQRSKLVAGAVAMAASVASKLLPLMLLPFLIRRLIKGSPFKIRSVVESYRYLRRFLLFSLTFGITCLLFFLPFLLSPDFLEGFQSSLELYQRKFEFNASLYYLARAYGYFDVGWNQIAVFGPLLAKASAVGILLMALLDRRSDWASLAAGWLFAFVLYLLCATTVHPWYLSVPIALSVFTRWRFPLVWSFLIMLTYTNYLTVPYEENLWLVGTEYLLVLGFALWEWRRVPTASAVG</sequence>
<feature type="transmembrane region" description="Helical" evidence="1">
    <location>
        <begin position="285"/>
        <end position="309"/>
    </location>
</feature>
<dbReference type="InParanoid" id="A0A1H9IKY9"/>
<name>A0A1H9IKY9_9BACT</name>
<dbReference type="Pfam" id="PF26314">
    <property type="entry name" value="MptA_B_family"/>
    <property type="match status" value="1"/>
</dbReference>
<feature type="transmembrane region" description="Helical" evidence="1">
    <location>
        <begin position="241"/>
        <end position="265"/>
    </location>
</feature>
<feature type="transmembrane region" description="Helical" evidence="1">
    <location>
        <begin position="63"/>
        <end position="81"/>
    </location>
</feature>
<feature type="transmembrane region" description="Helical" evidence="1">
    <location>
        <begin position="416"/>
        <end position="435"/>
    </location>
</feature>
<feature type="transmembrane region" description="Helical" evidence="1">
    <location>
        <begin position="202"/>
        <end position="235"/>
    </location>
</feature>
<proteinExistence type="predicted"/>
<feature type="transmembrane region" description="Helical" evidence="1">
    <location>
        <begin position="34"/>
        <end position="51"/>
    </location>
</feature>
<keyword evidence="3" id="KW-1185">Reference proteome</keyword>
<feature type="transmembrane region" description="Helical" evidence="1">
    <location>
        <begin position="442"/>
        <end position="460"/>
    </location>
</feature>
<protein>
    <submittedName>
        <fullName evidence="2">Uncharacterized protein</fullName>
    </submittedName>
</protein>
<dbReference type="Proteomes" id="UP000199021">
    <property type="component" value="Unassembled WGS sequence"/>
</dbReference>
<feature type="transmembrane region" description="Helical" evidence="1">
    <location>
        <begin position="155"/>
        <end position="181"/>
    </location>
</feature>
<evidence type="ECO:0000256" key="1">
    <source>
        <dbReference type="SAM" id="Phobius"/>
    </source>
</evidence>
<dbReference type="OrthoDB" id="1491846at2"/>
<reference evidence="3" key="1">
    <citation type="submission" date="2016-10" db="EMBL/GenBank/DDBJ databases">
        <authorList>
            <person name="Varghese N."/>
            <person name="Submissions S."/>
        </authorList>
    </citation>
    <scope>NUCLEOTIDE SEQUENCE [LARGE SCALE GENOMIC DNA]</scope>
    <source>
        <strain evidence="3">DSM 24740</strain>
    </source>
</reference>
<evidence type="ECO:0000313" key="2">
    <source>
        <dbReference type="EMBL" id="SEQ75152.1"/>
    </source>
</evidence>
<dbReference type="AlphaFoldDB" id="A0A1H9IKY9"/>
<keyword evidence="1" id="KW-0812">Transmembrane</keyword>
<dbReference type="EMBL" id="FOFB01000015">
    <property type="protein sequence ID" value="SEQ75152.1"/>
    <property type="molecule type" value="Genomic_DNA"/>
</dbReference>
<feature type="transmembrane region" description="Helical" evidence="1">
    <location>
        <begin position="12"/>
        <end position="28"/>
    </location>
</feature>
<gene>
    <name evidence="2" type="ORF">SAMN05444359_11541</name>
</gene>